<dbReference type="AlphaFoldDB" id="A0A6A6CJE9"/>
<dbReference type="EMBL" id="ML993600">
    <property type="protein sequence ID" value="KAF2165546.1"/>
    <property type="molecule type" value="Genomic_DNA"/>
</dbReference>
<keyword evidence="2" id="KW-1185">Reference proteome</keyword>
<sequence length="252" mass="26945">MTPAESGGRMMLSPNGRCSHQARKVRLYGEPVGRAGGECWSAARNHERRRRRAAVRRVSASAAAVQAGKTIAAAVGSRAVVLRFEICASRSSGTCEAGGSTCAHPVPEDQPANLVGCRWSRLRGTAASAVPASLAVEEWWMQVGREEESMDKARSEGEVRGRAREKRACVVVEKRKPGTARRMGKAAALSLTHSSPSLEALGAWAGDVLRPLGELNQPNHRAASRFTTVKSIATCLCTPRTRALPSPTFTCT</sequence>
<name>A0A6A6CJE9_ZASCE</name>
<evidence type="ECO:0000313" key="1">
    <source>
        <dbReference type="EMBL" id="KAF2165546.1"/>
    </source>
</evidence>
<organism evidence="1 2">
    <name type="scientific">Zasmidium cellare ATCC 36951</name>
    <dbReference type="NCBI Taxonomy" id="1080233"/>
    <lineage>
        <taxon>Eukaryota</taxon>
        <taxon>Fungi</taxon>
        <taxon>Dikarya</taxon>
        <taxon>Ascomycota</taxon>
        <taxon>Pezizomycotina</taxon>
        <taxon>Dothideomycetes</taxon>
        <taxon>Dothideomycetidae</taxon>
        <taxon>Mycosphaerellales</taxon>
        <taxon>Mycosphaerellaceae</taxon>
        <taxon>Zasmidium</taxon>
    </lineage>
</organism>
<dbReference type="GeneID" id="54566406"/>
<accession>A0A6A6CJE9</accession>
<proteinExistence type="predicted"/>
<reference evidence="1" key="1">
    <citation type="journal article" date="2020" name="Stud. Mycol.">
        <title>101 Dothideomycetes genomes: a test case for predicting lifestyles and emergence of pathogens.</title>
        <authorList>
            <person name="Haridas S."/>
            <person name="Albert R."/>
            <person name="Binder M."/>
            <person name="Bloem J."/>
            <person name="Labutti K."/>
            <person name="Salamov A."/>
            <person name="Andreopoulos B."/>
            <person name="Baker S."/>
            <person name="Barry K."/>
            <person name="Bills G."/>
            <person name="Bluhm B."/>
            <person name="Cannon C."/>
            <person name="Castanera R."/>
            <person name="Culley D."/>
            <person name="Daum C."/>
            <person name="Ezra D."/>
            <person name="Gonzalez J."/>
            <person name="Henrissat B."/>
            <person name="Kuo A."/>
            <person name="Liang C."/>
            <person name="Lipzen A."/>
            <person name="Lutzoni F."/>
            <person name="Magnuson J."/>
            <person name="Mondo S."/>
            <person name="Nolan M."/>
            <person name="Ohm R."/>
            <person name="Pangilinan J."/>
            <person name="Park H.-J."/>
            <person name="Ramirez L."/>
            <person name="Alfaro M."/>
            <person name="Sun H."/>
            <person name="Tritt A."/>
            <person name="Yoshinaga Y."/>
            <person name="Zwiers L.-H."/>
            <person name="Turgeon B."/>
            <person name="Goodwin S."/>
            <person name="Spatafora J."/>
            <person name="Crous P."/>
            <person name="Grigoriev I."/>
        </authorList>
    </citation>
    <scope>NUCLEOTIDE SEQUENCE</scope>
    <source>
        <strain evidence="1">ATCC 36951</strain>
    </source>
</reference>
<gene>
    <name evidence="1" type="ORF">M409DRAFT_55921</name>
</gene>
<dbReference type="Proteomes" id="UP000799537">
    <property type="component" value="Unassembled WGS sequence"/>
</dbReference>
<protein>
    <submittedName>
        <fullName evidence="1">Uncharacterized protein</fullName>
    </submittedName>
</protein>
<dbReference type="RefSeq" id="XP_033666435.1">
    <property type="nucleotide sequence ID" value="XM_033813134.1"/>
</dbReference>
<evidence type="ECO:0000313" key="2">
    <source>
        <dbReference type="Proteomes" id="UP000799537"/>
    </source>
</evidence>